<name>A0A9P7DCF2_9AGAM</name>
<dbReference type="GeneID" id="64601358"/>
<evidence type="ECO:0000313" key="2">
    <source>
        <dbReference type="Proteomes" id="UP000719766"/>
    </source>
</evidence>
<keyword evidence="2" id="KW-1185">Reference proteome</keyword>
<gene>
    <name evidence="1" type="ORF">HD556DRAFT_1449408</name>
</gene>
<reference evidence="1" key="1">
    <citation type="journal article" date="2020" name="New Phytol.">
        <title>Comparative genomics reveals dynamic genome evolution in host specialist ectomycorrhizal fungi.</title>
        <authorList>
            <person name="Lofgren L.A."/>
            <person name="Nguyen N.H."/>
            <person name="Vilgalys R."/>
            <person name="Ruytinx J."/>
            <person name="Liao H.L."/>
            <person name="Branco S."/>
            <person name="Kuo A."/>
            <person name="LaButti K."/>
            <person name="Lipzen A."/>
            <person name="Andreopoulos W."/>
            <person name="Pangilinan J."/>
            <person name="Riley R."/>
            <person name="Hundley H."/>
            <person name="Na H."/>
            <person name="Barry K."/>
            <person name="Grigoriev I.V."/>
            <person name="Stajich J.E."/>
            <person name="Kennedy P.G."/>
        </authorList>
    </citation>
    <scope>NUCLEOTIDE SEQUENCE</scope>
    <source>
        <strain evidence="1">S12</strain>
    </source>
</reference>
<dbReference type="EMBL" id="JABBWE010000088">
    <property type="protein sequence ID" value="KAG1786750.1"/>
    <property type="molecule type" value="Genomic_DNA"/>
</dbReference>
<sequence>MPEERQCIFDQFGVHLTELLQLPYWDPISFTVVESMHILYLRILRYHCQVAWWMNVDLEDGETISGEGTKSIVRPSDESMQKGVGALAAGTFAALDACTKPVLYHLCQDRNLRRASMKRALIKTLLNWKTDQSLRN</sequence>
<accession>A0A9P7DCF2</accession>
<dbReference type="AlphaFoldDB" id="A0A9P7DCF2"/>
<dbReference type="OrthoDB" id="3234349at2759"/>
<dbReference type="Proteomes" id="UP000719766">
    <property type="component" value="Unassembled WGS sequence"/>
</dbReference>
<proteinExistence type="predicted"/>
<organism evidence="1 2">
    <name type="scientific">Suillus plorans</name>
    <dbReference type="NCBI Taxonomy" id="116603"/>
    <lineage>
        <taxon>Eukaryota</taxon>
        <taxon>Fungi</taxon>
        <taxon>Dikarya</taxon>
        <taxon>Basidiomycota</taxon>
        <taxon>Agaricomycotina</taxon>
        <taxon>Agaricomycetes</taxon>
        <taxon>Agaricomycetidae</taxon>
        <taxon>Boletales</taxon>
        <taxon>Suillineae</taxon>
        <taxon>Suillaceae</taxon>
        <taxon>Suillus</taxon>
    </lineage>
</organism>
<protein>
    <submittedName>
        <fullName evidence="1">Uncharacterized protein</fullName>
    </submittedName>
</protein>
<dbReference type="RefSeq" id="XP_041154159.1">
    <property type="nucleotide sequence ID" value="XM_041307594.1"/>
</dbReference>
<evidence type="ECO:0000313" key="1">
    <source>
        <dbReference type="EMBL" id="KAG1786750.1"/>
    </source>
</evidence>
<comment type="caution">
    <text evidence="1">The sequence shown here is derived from an EMBL/GenBank/DDBJ whole genome shotgun (WGS) entry which is preliminary data.</text>
</comment>